<dbReference type="InterPro" id="IPR051806">
    <property type="entry name" value="HAD-like_SPP"/>
</dbReference>
<dbReference type="NCBIfam" id="TIGR01509">
    <property type="entry name" value="HAD-SF-IA-v3"/>
    <property type="match status" value="1"/>
</dbReference>
<evidence type="ECO:0000313" key="1">
    <source>
        <dbReference type="EMBL" id="MBT1172219.1"/>
    </source>
</evidence>
<dbReference type="CDD" id="cd07505">
    <property type="entry name" value="HAD_BPGM-like"/>
    <property type="match status" value="1"/>
</dbReference>
<dbReference type="SFLD" id="SFLDS00003">
    <property type="entry name" value="Haloacid_Dehalogenase"/>
    <property type="match status" value="1"/>
</dbReference>
<name>A0ABS5UMW2_9BIFI</name>
<organism evidence="1 2">
    <name type="scientific">Bifidobacterium santillanense</name>
    <dbReference type="NCBI Taxonomy" id="2809028"/>
    <lineage>
        <taxon>Bacteria</taxon>
        <taxon>Bacillati</taxon>
        <taxon>Actinomycetota</taxon>
        <taxon>Actinomycetes</taxon>
        <taxon>Bifidobacteriales</taxon>
        <taxon>Bifidobacteriaceae</taxon>
        <taxon>Bifidobacterium</taxon>
    </lineage>
</organism>
<dbReference type="InterPro" id="IPR036412">
    <property type="entry name" value="HAD-like_sf"/>
</dbReference>
<dbReference type="Pfam" id="PF00702">
    <property type="entry name" value="Hydrolase"/>
    <property type="match status" value="1"/>
</dbReference>
<dbReference type="Gene3D" id="3.40.50.1000">
    <property type="entry name" value="HAD superfamily/HAD-like"/>
    <property type="match status" value="1"/>
</dbReference>
<dbReference type="PANTHER" id="PTHR43481:SF4">
    <property type="entry name" value="GLYCEROL-1-PHOSPHATE PHOSPHOHYDROLASE 1-RELATED"/>
    <property type="match status" value="1"/>
</dbReference>
<reference evidence="1 2" key="1">
    <citation type="journal article" date="2021" name="Environ. Microbiol.">
        <title>Genetic insights into the dark matter of the mammalian gut microbiota through targeted genome reconstruction.</title>
        <authorList>
            <person name="Lugli G.A."/>
            <person name="Alessandri G."/>
            <person name="Milani C."/>
            <person name="Viappiani A."/>
            <person name="Fontana F."/>
            <person name="Tarracchini C."/>
            <person name="Mancabelli L."/>
            <person name="Argentini C."/>
            <person name="Ruiz L."/>
            <person name="Margolles A."/>
            <person name="van Sinderen D."/>
            <person name="Turroni F."/>
            <person name="Ventura M."/>
        </authorList>
    </citation>
    <scope>NUCLEOTIDE SEQUENCE [LARGE SCALE GENOMIC DNA]</scope>
    <source>
        <strain evidence="1 2">MA2</strain>
    </source>
</reference>
<dbReference type="Gene3D" id="1.10.150.240">
    <property type="entry name" value="Putative phosphatase, domain 2"/>
    <property type="match status" value="1"/>
</dbReference>
<dbReference type="InterPro" id="IPR006439">
    <property type="entry name" value="HAD-SF_hydro_IA"/>
</dbReference>
<dbReference type="InterPro" id="IPR023214">
    <property type="entry name" value="HAD_sf"/>
</dbReference>
<sequence>MIGDGGAAVGGTGGSGTAAWTPKAVLWDLDGTLVDSDPMWVAAERRCAERHGVSWNDDLSLKMTAAPLPVCARVLREAGVDEPADAIVAALIDDVTTMYVVGEGIPWTPGAWDLLVALRGAGIPSVLVTGSPRSLAERVVAAAPAGAFVGAVAGDDEGIAHKPDPAPYLAGARLAGADPRDCLVLEDSDGGARAGIAAGARVVGVEACARTPLPRDAGYPVIASLRGLASTSA</sequence>
<gene>
    <name evidence="1" type="ORF">JS528_02350</name>
</gene>
<dbReference type="InterPro" id="IPR023198">
    <property type="entry name" value="PGP-like_dom2"/>
</dbReference>
<accession>A0ABS5UMW2</accession>
<evidence type="ECO:0000313" key="2">
    <source>
        <dbReference type="Proteomes" id="UP000773064"/>
    </source>
</evidence>
<protein>
    <submittedName>
        <fullName evidence="1">HAD family phosphatase</fullName>
    </submittedName>
</protein>
<proteinExistence type="predicted"/>
<dbReference type="RefSeq" id="WP_214357469.1">
    <property type="nucleotide sequence ID" value="NZ_JAFEJS010000001.1"/>
</dbReference>
<dbReference type="PANTHER" id="PTHR43481">
    <property type="entry name" value="FRUCTOSE-1-PHOSPHATE PHOSPHATASE"/>
    <property type="match status" value="1"/>
</dbReference>
<dbReference type="SFLD" id="SFLDG01129">
    <property type="entry name" value="C1.5:_HAD__Beta-PGM__Phosphata"/>
    <property type="match status" value="1"/>
</dbReference>
<dbReference type="Proteomes" id="UP000773064">
    <property type="component" value="Unassembled WGS sequence"/>
</dbReference>
<keyword evidence="2" id="KW-1185">Reference proteome</keyword>
<dbReference type="SUPFAM" id="SSF56784">
    <property type="entry name" value="HAD-like"/>
    <property type="match status" value="1"/>
</dbReference>
<comment type="caution">
    <text evidence="1">The sequence shown here is derived from an EMBL/GenBank/DDBJ whole genome shotgun (WGS) entry which is preliminary data.</text>
</comment>
<dbReference type="EMBL" id="JAFEJS010000001">
    <property type="protein sequence ID" value="MBT1172219.1"/>
    <property type="molecule type" value="Genomic_DNA"/>
</dbReference>